<proteinExistence type="predicted"/>
<dbReference type="InterPro" id="IPR050953">
    <property type="entry name" value="N4_N6_ade-DNA_methylase"/>
</dbReference>
<evidence type="ECO:0000313" key="5">
    <source>
        <dbReference type="EMBL" id="ORB73063.1"/>
    </source>
</evidence>
<keyword evidence="6" id="KW-1185">Reference proteome</keyword>
<keyword evidence="2" id="KW-0489">Methyltransferase</keyword>
<dbReference type="EMBL" id="MVIL01001112">
    <property type="protein sequence ID" value="ORB73063.1"/>
    <property type="molecule type" value="Genomic_DNA"/>
</dbReference>
<dbReference type="EC" id="2.1.1.72" evidence="1"/>
<reference evidence="5 6" key="1">
    <citation type="submission" date="2017-02" db="EMBL/GenBank/DDBJ databases">
        <title>The new phylogeny of genus Mycobacterium.</title>
        <authorList>
            <person name="Tortoli E."/>
            <person name="Trovato A."/>
            <person name="Cirillo D.M."/>
        </authorList>
    </citation>
    <scope>NUCLEOTIDE SEQUENCE [LARGE SCALE GENOMIC DNA]</scope>
    <source>
        <strain evidence="5 6">CCUG 56329</strain>
    </source>
</reference>
<evidence type="ECO:0000256" key="4">
    <source>
        <dbReference type="ARBA" id="ARBA00047942"/>
    </source>
</evidence>
<feature type="non-terminal residue" evidence="5">
    <location>
        <position position="82"/>
    </location>
</feature>
<evidence type="ECO:0000256" key="1">
    <source>
        <dbReference type="ARBA" id="ARBA00011900"/>
    </source>
</evidence>
<name>A0ABX3TBS7_9MYCO</name>
<dbReference type="SUPFAM" id="SSF53335">
    <property type="entry name" value="S-adenosyl-L-methionine-dependent methyltransferases"/>
    <property type="match status" value="1"/>
</dbReference>
<feature type="non-terminal residue" evidence="5">
    <location>
        <position position="1"/>
    </location>
</feature>
<dbReference type="Proteomes" id="UP000192847">
    <property type="component" value="Unassembled WGS sequence"/>
</dbReference>
<dbReference type="PANTHER" id="PTHR33841">
    <property type="entry name" value="DNA METHYLTRANSFERASE YEEA-RELATED"/>
    <property type="match status" value="1"/>
</dbReference>
<dbReference type="RefSeq" id="WP_211285958.1">
    <property type="nucleotide sequence ID" value="NZ_MVIL01001112.1"/>
</dbReference>
<comment type="catalytic activity">
    <reaction evidence="4">
        <text>a 2'-deoxyadenosine in DNA + S-adenosyl-L-methionine = an N(6)-methyl-2'-deoxyadenosine in DNA + S-adenosyl-L-homocysteine + H(+)</text>
        <dbReference type="Rhea" id="RHEA:15197"/>
        <dbReference type="Rhea" id="RHEA-COMP:12418"/>
        <dbReference type="Rhea" id="RHEA-COMP:12419"/>
        <dbReference type="ChEBI" id="CHEBI:15378"/>
        <dbReference type="ChEBI" id="CHEBI:57856"/>
        <dbReference type="ChEBI" id="CHEBI:59789"/>
        <dbReference type="ChEBI" id="CHEBI:90615"/>
        <dbReference type="ChEBI" id="CHEBI:90616"/>
        <dbReference type="EC" id="2.1.1.72"/>
    </reaction>
</comment>
<gene>
    <name evidence="5" type="ORF">BST46_31160</name>
</gene>
<evidence type="ECO:0000256" key="3">
    <source>
        <dbReference type="ARBA" id="ARBA00022679"/>
    </source>
</evidence>
<protein>
    <recommendedName>
        <fullName evidence="1">site-specific DNA-methyltransferase (adenine-specific)</fullName>
        <ecNumber evidence="1">2.1.1.72</ecNumber>
    </recommendedName>
</protein>
<dbReference type="Gene3D" id="3.40.50.150">
    <property type="entry name" value="Vaccinia Virus protein VP39"/>
    <property type="match status" value="1"/>
</dbReference>
<accession>A0ABX3TBS7</accession>
<evidence type="ECO:0000313" key="6">
    <source>
        <dbReference type="Proteomes" id="UP000192847"/>
    </source>
</evidence>
<sequence length="82" mass="9384">LKLLDPACGSMHFGLYAFDLFAEIYREAWTWEQQHGPGSLNTSTQPKAALRPLCQTYQDESAFLRDVPRLIIEHNIYGVDID</sequence>
<evidence type="ECO:0000256" key="2">
    <source>
        <dbReference type="ARBA" id="ARBA00022603"/>
    </source>
</evidence>
<keyword evidence="3" id="KW-0808">Transferase</keyword>
<comment type="caution">
    <text evidence="5">The sequence shown here is derived from an EMBL/GenBank/DDBJ whole genome shotgun (WGS) entry which is preliminary data.</text>
</comment>
<dbReference type="InterPro" id="IPR029063">
    <property type="entry name" value="SAM-dependent_MTases_sf"/>
</dbReference>
<dbReference type="PANTHER" id="PTHR33841:SF1">
    <property type="entry name" value="DNA METHYLTRANSFERASE A"/>
    <property type="match status" value="1"/>
</dbReference>
<organism evidence="5 6">
    <name type="scientific">Mycobacterium timonense</name>
    <dbReference type="NCBI Taxonomy" id="701043"/>
    <lineage>
        <taxon>Bacteria</taxon>
        <taxon>Bacillati</taxon>
        <taxon>Actinomycetota</taxon>
        <taxon>Actinomycetes</taxon>
        <taxon>Mycobacteriales</taxon>
        <taxon>Mycobacteriaceae</taxon>
        <taxon>Mycobacterium</taxon>
        <taxon>Mycobacterium avium complex (MAC)</taxon>
    </lineage>
</organism>